<evidence type="ECO:0000256" key="5">
    <source>
        <dbReference type="ARBA" id="ARBA00022989"/>
    </source>
</evidence>
<dbReference type="GeneID" id="108737748"/>
<evidence type="ECO:0000256" key="10">
    <source>
        <dbReference type="ARBA" id="ARBA00023224"/>
    </source>
</evidence>
<proteinExistence type="inferred from homology"/>
<dbReference type="PRINTS" id="PR00249">
    <property type="entry name" value="GPCRSECRETIN"/>
</dbReference>
<dbReference type="InterPro" id="IPR017983">
    <property type="entry name" value="GPCR_2_secretin-like_CS"/>
</dbReference>
<keyword evidence="9" id="KW-0325">Glycoprotein</keyword>
<dbReference type="AlphaFoldDB" id="A0A1W4WR00"/>
<keyword evidence="10" id="KW-0807">Transducer</keyword>
<evidence type="ECO:0000313" key="14">
    <source>
        <dbReference type="Proteomes" id="UP000192223"/>
    </source>
</evidence>
<dbReference type="InterPro" id="IPR050332">
    <property type="entry name" value="GPCR_2"/>
</dbReference>
<dbReference type="PROSITE" id="PS00649">
    <property type="entry name" value="G_PROTEIN_RECEP_F2_1"/>
    <property type="match status" value="1"/>
</dbReference>
<dbReference type="GO" id="GO:0005886">
    <property type="term" value="C:plasma membrane"/>
    <property type="evidence" value="ECO:0007669"/>
    <property type="project" value="UniProtKB-SubCell"/>
</dbReference>
<dbReference type="PROSITE" id="PS50227">
    <property type="entry name" value="G_PROTEIN_RECEP_F2_3"/>
    <property type="match status" value="1"/>
</dbReference>
<dbReference type="InterPro" id="IPR036445">
    <property type="entry name" value="GPCR_2_extracell_dom_sf"/>
</dbReference>
<dbReference type="PROSITE" id="PS50261">
    <property type="entry name" value="G_PROTEIN_RECEP_F2_4"/>
    <property type="match status" value="1"/>
</dbReference>
<evidence type="ECO:0000259" key="13">
    <source>
        <dbReference type="PROSITE" id="PS50261"/>
    </source>
</evidence>
<name>A0A1W4WR00_AGRPL</name>
<dbReference type="PANTHER" id="PTHR45620:SF43">
    <property type="entry name" value="HECTOR, ISOFORM A"/>
    <property type="match status" value="1"/>
</dbReference>
<sequence>MLKTSMNVNSSDKGISSVEDILQIIKETCENATSELPRNESLYCPPKWDSLLCWPLTPAGATANQSCPRIYGYDTKRFAFRECWTNGSWYIHPISKKDWSNYTTCVNNEDLEVWCQSLHLLIYYFMVANYMWMFCEGLHLHLVLVVVFIRDEVAMRWFFVIGWSVPLILILIYGLVRYNLAADTKHCWIDDSHSTWILTIPVCVSLLGSFVFLINVLRVIITIMHSQSNQPAPLSVRRAVRAALILVPLFGLQHILIPLRPDIHDPYEHLYQYITVVVVSLQGFCVSCLFCFANHDVHHAVRVFIYRKTHSSRWTNYHYTGPLDSGGIFVVNGNTPSNNMMMI</sequence>
<feature type="transmembrane region" description="Helical" evidence="11">
    <location>
        <begin position="121"/>
        <end position="149"/>
    </location>
</feature>
<evidence type="ECO:0000256" key="4">
    <source>
        <dbReference type="ARBA" id="ARBA00022692"/>
    </source>
</evidence>
<keyword evidence="4 11" id="KW-0812">Transmembrane</keyword>
<evidence type="ECO:0000256" key="11">
    <source>
        <dbReference type="SAM" id="Phobius"/>
    </source>
</evidence>
<evidence type="ECO:0000256" key="8">
    <source>
        <dbReference type="ARBA" id="ARBA00023170"/>
    </source>
</evidence>
<dbReference type="InterPro" id="IPR017981">
    <property type="entry name" value="GPCR_2-like_7TM"/>
</dbReference>
<dbReference type="OrthoDB" id="16753at2759"/>
<dbReference type="PANTHER" id="PTHR45620">
    <property type="entry name" value="PDF RECEPTOR-LIKE PROTEIN-RELATED"/>
    <property type="match status" value="1"/>
</dbReference>
<dbReference type="Gene3D" id="1.20.1070.10">
    <property type="entry name" value="Rhodopsin 7-helix transmembrane proteins"/>
    <property type="match status" value="1"/>
</dbReference>
<dbReference type="Proteomes" id="UP000192223">
    <property type="component" value="Unplaced"/>
</dbReference>
<keyword evidence="8" id="KW-0675">Receptor</keyword>
<evidence type="ECO:0000259" key="12">
    <source>
        <dbReference type="PROSITE" id="PS50227"/>
    </source>
</evidence>
<evidence type="ECO:0000256" key="3">
    <source>
        <dbReference type="ARBA" id="ARBA00022475"/>
    </source>
</evidence>
<protein>
    <submittedName>
        <fullName evidence="15">Calcitonin receptor-like isoform X2</fullName>
    </submittedName>
</protein>
<keyword evidence="7 11" id="KW-0472">Membrane</keyword>
<reference evidence="15" key="1">
    <citation type="submission" date="2025-08" db="UniProtKB">
        <authorList>
            <consortium name="RefSeq"/>
        </authorList>
    </citation>
    <scope>IDENTIFICATION</scope>
    <source>
        <tissue evidence="15">Entire body</tissue>
    </source>
</reference>
<dbReference type="InterPro" id="IPR000832">
    <property type="entry name" value="GPCR_2_secretin-like"/>
</dbReference>
<evidence type="ECO:0000256" key="2">
    <source>
        <dbReference type="ARBA" id="ARBA00005314"/>
    </source>
</evidence>
<comment type="subcellular location">
    <subcellularLocation>
        <location evidence="1">Cell membrane</location>
        <topology evidence="1">Multi-pass membrane protein</topology>
    </subcellularLocation>
</comment>
<feature type="domain" description="G-protein coupled receptors family 2 profile 2" evidence="13">
    <location>
        <begin position="115"/>
        <end position="294"/>
    </location>
</feature>
<dbReference type="SUPFAM" id="SSF111418">
    <property type="entry name" value="Hormone receptor domain"/>
    <property type="match status" value="1"/>
</dbReference>
<keyword evidence="5 11" id="KW-1133">Transmembrane helix</keyword>
<feature type="transmembrane region" description="Helical" evidence="11">
    <location>
        <begin position="156"/>
        <end position="176"/>
    </location>
</feature>
<accession>A0A1W4WR00</accession>
<feature type="domain" description="G-protein coupled receptors family 2 profile 1" evidence="12">
    <location>
        <begin position="28"/>
        <end position="109"/>
    </location>
</feature>
<feature type="transmembrane region" description="Helical" evidence="11">
    <location>
        <begin position="271"/>
        <end position="292"/>
    </location>
</feature>
<keyword evidence="6" id="KW-0297">G-protein coupled receptor</keyword>
<organism evidence="14 15">
    <name type="scientific">Agrilus planipennis</name>
    <name type="common">Emerald ash borer</name>
    <name type="synonym">Agrilus marcopoli</name>
    <dbReference type="NCBI Taxonomy" id="224129"/>
    <lineage>
        <taxon>Eukaryota</taxon>
        <taxon>Metazoa</taxon>
        <taxon>Ecdysozoa</taxon>
        <taxon>Arthropoda</taxon>
        <taxon>Hexapoda</taxon>
        <taxon>Insecta</taxon>
        <taxon>Pterygota</taxon>
        <taxon>Neoptera</taxon>
        <taxon>Endopterygota</taxon>
        <taxon>Coleoptera</taxon>
        <taxon>Polyphaga</taxon>
        <taxon>Elateriformia</taxon>
        <taxon>Buprestoidea</taxon>
        <taxon>Buprestidae</taxon>
        <taxon>Agrilinae</taxon>
        <taxon>Agrilus</taxon>
    </lineage>
</organism>
<comment type="similarity">
    <text evidence="2">Belongs to the G-protein coupled receptor 2 family.</text>
</comment>
<evidence type="ECO:0000256" key="9">
    <source>
        <dbReference type="ARBA" id="ARBA00023180"/>
    </source>
</evidence>
<feature type="transmembrane region" description="Helical" evidence="11">
    <location>
        <begin position="196"/>
        <end position="221"/>
    </location>
</feature>
<evidence type="ECO:0000256" key="7">
    <source>
        <dbReference type="ARBA" id="ARBA00023136"/>
    </source>
</evidence>
<keyword evidence="14" id="KW-1185">Reference proteome</keyword>
<feature type="transmembrane region" description="Helical" evidence="11">
    <location>
        <begin position="242"/>
        <end position="259"/>
    </location>
</feature>
<evidence type="ECO:0000256" key="1">
    <source>
        <dbReference type="ARBA" id="ARBA00004651"/>
    </source>
</evidence>
<dbReference type="GO" id="GO:0007166">
    <property type="term" value="P:cell surface receptor signaling pathway"/>
    <property type="evidence" value="ECO:0007669"/>
    <property type="project" value="InterPro"/>
</dbReference>
<dbReference type="GO" id="GO:0007188">
    <property type="term" value="P:adenylate cyclase-modulating G protein-coupled receptor signaling pathway"/>
    <property type="evidence" value="ECO:0007669"/>
    <property type="project" value="TreeGrafter"/>
</dbReference>
<dbReference type="RefSeq" id="XP_018326339.1">
    <property type="nucleotide sequence ID" value="XM_018470837.1"/>
</dbReference>
<gene>
    <name evidence="15" type="primary">LOC108737748</name>
</gene>
<keyword evidence="3" id="KW-1003">Cell membrane</keyword>
<dbReference type="InterPro" id="IPR001879">
    <property type="entry name" value="GPCR_2_extracellular_dom"/>
</dbReference>
<dbReference type="GO" id="GO:0008528">
    <property type="term" value="F:G protein-coupled peptide receptor activity"/>
    <property type="evidence" value="ECO:0007669"/>
    <property type="project" value="TreeGrafter"/>
</dbReference>
<dbReference type="Pfam" id="PF00002">
    <property type="entry name" value="7tm_2"/>
    <property type="match status" value="1"/>
</dbReference>
<evidence type="ECO:0000256" key="6">
    <source>
        <dbReference type="ARBA" id="ARBA00023040"/>
    </source>
</evidence>
<evidence type="ECO:0000313" key="15">
    <source>
        <dbReference type="RefSeq" id="XP_018326339.1"/>
    </source>
</evidence>
<dbReference type="SMART" id="SM00008">
    <property type="entry name" value="HormR"/>
    <property type="match status" value="1"/>
</dbReference>